<feature type="transmembrane region" description="Helical" evidence="11">
    <location>
        <begin position="230"/>
        <end position="249"/>
    </location>
</feature>
<keyword evidence="7 11" id="KW-1133">Transmembrane helix</keyword>
<feature type="transmembrane region" description="Helical" evidence="11">
    <location>
        <begin position="284"/>
        <end position="303"/>
    </location>
</feature>
<dbReference type="Proteomes" id="UP000270342">
    <property type="component" value="Unassembled WGS sequence"/>
</dbReference>
<keyword evidence="6 11" id="KW-0812">Transmembrane</keyword>
<dbReference type="AlphaFoldDB" id="A0A494XWB0"/>
<dbReference type="CDD" id="cd06579">
    <property type="entry name" value="TM_PBP1_transp_AraH_like"/>
    <property type="match status" value="1"/>
</dbReference>
<keyword evidence="13" id="KW-1185">Reference proteome</keyword>
<dbReference type="GO" id="GO:0005886">
    <property type="term" value="C:plasma membrane"/>
    <property type="evidence" value="ECO:0007669"/>
    <property type="project" value="UniProtKB-SubCell"/>
</dbReference>
<proteinExistence type="predicted"/>
<dbReference type="OrthoDB" id="9799990at2"/>
<evidence type="ECO:0000256" key="3">
    <source>
        <dbReference type="ARBA" id="ARBA00022448"/>
    </source>
</evidence>
<dbReference type="PANTHER" id="PTHR32196:SF29">
    <property type="entry name" value="AUTOINDUCER 2 IMPORT SYSTEM PERMEASE PROTEIN LSRC"/>
    <property type="match status" value="1"/>
</dbReference>
<dbReference type="GO" id="GO:0022857">
    <property type="term" value="F:transmembrane transporter activity"/>
    <property type="evidence" value="ECO:0007669"/>
    <property type="project" value="InterPro"/>
</dbReference>
<gene>
    <name evidence="12" type="ORF">D7S86_16170</name>
</gene>
<feature type="transmembrane region" description="Helical" evidence="11">
    <location>
        <begin position="138"/>
        <end position="163"/>
    </location>
</feature>
<evidence type="ECO:0000256" key="6">
    <source>
        <dbReference type="ARBA" id="ARBA00022692"/>
    </source>
</evidence>
<keyword evidence="4" id="KW-1003">Cell membrane</keyword>
<evidence type="ECO:0000256" key="1">
    <source>
        <dbReference type="ARBA" id="ARBA00004651"/>
    </source>
</evidence>
<evidence type="ECO:0000256" key="2">
    <source>
        <dbReference type="ARBA" id="ARBA00011262"/>
    </source>
</evidence>
<comment type="caution">
    <text evidence="12">The sequence shown here is derived from an EMBL/GenBank/DDBJ whole genome shotgun (WGS) entry which is preliminary data.</text>
</comment>
<dbReference type="RefSeq" id="WP_121087894.1">
    <property type="nucleotide sequence ID" value="NZ_RBZU01000007.1"/>
</dbReference>
<keyword evidence="5" id="KW-0997">Cell inner membrane</keyword>
<evidence type="ECO:0000256" key="4">
    <source>
        <dbReference type="ARBA" id="ARBA00022475"/>
    </source>
</evidence>
<comment type="subcellular location">
    <subcellularLocation>
        <location evidence="1">Cell membrane</location>
        <topology evidence="1">Multi-pass membrane protein</topology>
    </subcellularLocation>
</comment>
<feature type="transmembrane region" description="Helical" evidence="11">
    <location>
        <begin position="32"/>
        <end position="52"/>
    </location>
</feature>
<organism evidence="12 13">
    <name type="scientific">Pararobbsia silviterrae</name>
    <dbReference type="NCBI Taxonomy" id="1792498"/>
    <lineage>
        <taxon>Bacteria</taxon>
        <taxon>Pseudomonadati</taxon>
        <taxon>Pseudomonadota</taxon>
        <taxon>Betaproteobacteria</taxon>
        <taxon>Burkholderiales</taxon>
        <taxon>Burkholderiaceae</taxon>
        <taxon>Pararobbsia</taxon>
    </lineage>
</organism>
<evidence type="ECO:0000256" key="10">
    <source>
        <dbReference type="ARBA" id="ARBA00039382"/>
    </source>
</evidence>
<evidence type="ECO:0000256" key="5">
    <source>
        <dbReference type="ARBA" id="ARBA00022519"/>
    </source>
</evidence>
<sequence>MNSEKLLRGMTAIRIAALPSPRLGTTLAPREFSGVGALVLLWVVFACIAPSFTSPVNMANVLSQSADLLVLSLGQMLVIVTRGFDISVGSIAVLASMVGAQAALRFGDTAAIGAALVTGLAFGTINGYLIAYRRIEPIIATLGTALVARGLATAASCGADALLLPSSSGLHALAYRTWLGLPALMVCALPLLFLAWWLAARTPLGRWLYMIGSHADAARLVGVPVRRARLAAYVLCGGCAGVAGVLLLARSGSAVAVDGNGMELQAIAACVIGGISLMGGQARVWQVVAGALFIQALLNGLNLTGASPFMSECVLGLIIVISGSIDFLIRQFQHAFPARKV</sequence>
<evidence type="ECO:0000256" key="7">
    <source>
        <dbReference type="ARBA" id="ARBA00022989"/>
    </source>
</evidence>
<feature type="transmembrane region" description="Helical" evidence="11">
    <location>
        <begin position="175"/>
        <end position="200"/>
    </location>
</feature>
<reference evidence="12 13" key="1">
    <citation type="submission" date="2018-10" db="EMBL/GenBank/DDBJ databases">
        <title>Robbsia sp. DHC34, isolated from soil.</title>
        <authorList>
            <person name="Gao Z.-H."/>
            <person name="Qiu L.-H."/>
        </authorList>
    </citation>
    <scope>NUCLEOTIDE SEQUENCE [LARGE SCALE GENOMIC DNA]</scope>
    <source>
        <strain evidence="12 13">DHC34</strain>
    </source>
</reference>
<keyword evidence="8 11" id="KW-0472">Membrane</keyword>
<evidence type="ECO:0000256" key="11">
    <source>
        <dbReference type="SAM" id="Phobius"/>
    </source>
</evidence>
<protein>
    <recommendedName>
        <fullName evidence="10">Autoinducer 2 import system permease protein LsrC</fullName>
    </recommendedName>
</protein>
<evidence type="ECO:0000256" key="9">
    <source>
        <dbReference type="ARBA" id="ARBA00025439"/>
    </source>
</evidence>
<keyword evidence="3" id="KW-0813">Transport</keyword>
<feature type="transmembrane region" description="Helical" evidence="11">
    <location>
        <begin position="110"/>
        <end position="131"/>
    </location>
</feature>
<dbReference type="PANTHER" id="PTHR32196">
    <property type="entry name" value="ABC TRANSPORTER PERMEASE PROTEIN YPHD-RELATED-RELATED"/>
    <property type="match status" value="1"/>
</dbReference>
<evidence type="ECO:0000256" key="8">
    <source>
        <dbReference type="ARBA" id="ARBA00023136"/>
    </source>
</evidence>
<dbReference type="Pfam" id="PF02653">
    <property type="entry name" value="BPD_transp_2"/>
    <property type="match status" value="1"/>
</dbReference>
<comment type="subunit">
    <text evidence="2">The complex is composed of two ATP-binding proteins (LsrA), two transmembrane proteins (LsrC and LsrD) and a solute-binding protein (LsrB).</text>
</comment>
<evidence type="ECO:0000313" key="12">
    <source>
        <dbReference type="EMBL" id="RKP53266.1"/>
    </source>
</evidence>
<comment type="function">
    <text evidence="9">Part of the ABC transporter complex LsrABCD involved in autoinducer 2 (AI-2) import. Probably responsible for the translocation of the substrate across the membrane.</text>
</comment>
<dbReference type="EMBL" id="RBZU01000007">
    <property type="protein sequence ID" value="RKP53266.1"/>
    <property type="molecule type" value="Genomic_DNA"/>
</dbReference>
<feature type="transmembrane region" description="Helical" evidence="11">
    <location>
        <begin position="309"/>
        <end position="329"/>
    </location>
</feature>
<dbReference type="InterPro" id="IPR001851">
    <property type="entry name" value="ABC_transp_permease"/>
</dbReference>
<accession>A0A494XWB0</accession>
<evidence type="ECO:0000313" key="13">
    <source>
        <dbReference type="Proteomes" id="UP000270342"/>
    </source>
</evidence>
<name>A0A494XWB0_9BURK</name>